<dbReference type="EMBL" id="LR796229">
    <property type="protein sequence ID" value="CAB4128637.1"/>
    <property type="molecule type" value="Genomic_DNA"/>
</dbReference>
<evidence type="ECO:0008006" key="2">
    <source>
        <dbReference type="Google" id="ProtNLM"/>
    </source>
</evidence>
<gene>
    <name evidence="1" type="ORF">UFOVP100_51</name>
</gene>
<proteinExistence type="predicted"/>
<organism evidence="1">
    <name type="scientific">uncultured Caudovirales phage</name>
    <dbReference type="NCBI Taxonomy" id="2100421"/>
    <lineage>
        <taxon>Viruses</taxon>
        <taxon>Duplodnaviria</taxon>
        <taxon>Heunggongvirae</taxon>
        <taxon>Uroviricota</taxon>
        <taxon>Caudoviricetes</taxon>
        <taxon>Peduoviridae</taxon>
        <taxon>Maltschvirus</taxon>
        <taxon>Maltschvirus maltsch</taxon>
    </lineage>
</organism>
<protein>
    <recommendedName>
        <fullName evidence="2">Bacteriophage P22, Gp10, DNA-stabilising</fullName>
    </recommendedName>
</protein>
<accession>A0A6J5L6G7</accession>
<evidence type="ECO:0000313" key="1">
    <source>
        <dbReference type="EMBL" id="CAB4128637.1"/>
    </source>
</evidence>
<name>A0A6J5L6G7_9CAUD</name>
<sequence>MRKDYDLVGSYDNQRISSISAERTVNLFEYLDEDGKRPKVLLPTSGLINADLNFGEETGGSRGSFVFNDSIFQVYGASVYLISAISGTLITTFIGTINNTQPYVGIDANTFQVIFVDGLQGWIYDINARTFKLITDPSFPASPIDVCYLDGFFLVANGGTNNFQLSEFNEGLVWGPDYTSGTGNAFLATSGSSPNLVLSTGTTAYYQVGTPIQFNGGGTLPTGTPTISNGVTYYIAGVINSTTFTISLTIGGAPITFSSTGSGSIFVTNNGQLQQGSITSHPGNIVACDTLHRRIFLFSDNFTEVWENAGLGSNLPFRRNNSSLMEVGTPAIGSISVGFDRMFFLAQDKDGLAGVVEVRGTESAPVSNRALDYQLSQYAATFGVNDARGVLVKENGIIFYRINFTAANHTFVLNVSMSTQDRPRWHEEEVLNGDRHPAQTHAYFDGINYYGSYNSPNFYIVDSQTYTNELVVDNLQQIRRMRIGKQMTPEGYNRLRIDRFQIDLLQGQLQNDLFQDVDLLAESGDPLLTEASINIILEQELSGGSIGFTATHGLDAILTTPYAPNAMPTVFLSISKDGGQTYGNYLHATMGKVGERTHRTVWRKLGTTPRGQGFVPRVEFYEPIPFVILGAAWDFDVLPE</sequence>
<reference evidence="1" key="1">
    <citation type="submission" date="2020-04" db="EMBL/GenBank/DDBJ databases">
        <authorList>
            <person name="Chiriac C."/>
            <person name="Salcher M."/>
            <person name="Ghai R."/>
            <person name="Kavagutti S V."/>
        </authorList>
    </citation>
    <scope>NUCLEOTIDE SEQUENCE</scope>
</reference>